<dbReference type="EnsemblMetazoa" id="RPRC004863-RA">
    <property type="protein sequence ID" value="RPRC004863-PA"/>
    <property type="gene ID" value="RPRC004863"/>
</dbReference>
<dbReference type="GO" id="GO:0008023">
    <property type="term" value="C:transcription elongation factor complex"/>
    <property type="evidence" value="ECO:0007669"/>
    <property type="project" value="InterPro"/>
</dbReference>
<dbReference type="eggNOG" id="ENOG502SBNJ">
    <property type="taxonomic scope" value="Eukaryota"/>
</dbReference>
<organism evidence="2 3">
    <name type="scientific">Rhodnius prolixus</name>
    <name type="common">Triatomid bug</name>
    <dbReference type="NCBI Taxonomy" id="13249"/>
    <lineage>
        <taxon>Eukaryota</taxon>
        <taxon>Metazoa</taxon>
        <taxon>Ecdysozoa</taxon>
        <taxon>Arthropoda</taxon>
        <taxon>Hexapoda</taxon>
        <taxon>Insecta</taxon>
        <taxon>Pterygota</taxon>
        <taxon>Neoptera</taxon>
        <taxon>Paraneoptera</taxon>
        <taxon>Hemiptera</taxon>
        <taxon>Heteroptera</taxon>
        <taxon>Panheteroptera</taxon>
        <taxon>Cimicomorpha</taxon>
        <taxon>Reduviidae</taxon>
        <taxon>Triatominae</taxon>
        <taxon>Rhodnius</taxon>
    </lineage>
</organism>
<evidence type="ECO:0000313" key="3">
    <source>
        <dbReference type="Proteomes" id="UP000015103"/>
    </source>
</evidence>
<dbReference type="Pfam" id="PF10390">
    <property type="entry name" value="ELL"/>
    <property type="match status" value="1"/>
</dbReference>
<name>T1HLD9_RHOPR</name>
<dbReference type="GO" id="GO:0006368">
    <property type="term" value="P:transcription elongation by RNA polymerase II"/>
    <property type="evidence" value="ECO:0007669"/>
    <property type="project" value="InterPro"/>
</dbReference>
<dbReference type="Proteomes" id="UP000015103">
    <property type="component" value="Unassembled WGS sequence"/>
</dbReference>
<proteinExistence type="predicted"/>
<dbReference type="InterPro" id="IPR019464">
    <property type="entry name" value="ELL_N"/>
</dbReference>
<dbReference type="STRING" id="13249.T1HLD9"/>
<reference evidence="2" key="1">
    <citation type="submission" date="2015-05" db="UniProtKB">
        <authorList>
            <consortium name="EnsemblMetazoa"/>
        </authorList>
    </citation>
    <scope>IDENTIFICATION</scope>
</reference>
<sequence length="77" mass="8524">MAALVAGVQYGLTSQGHFNENKSLIFVKLTDSAFRAVEEYLKNRMWAHLSGGDEVYQTGVCSTGVGRREMSRGRLVK</sequence>
<dbReference type="AlphaFoldDB" id="T1HLD9"/>
<dbReference type="VEuPathDB" id="VectorBase:RPRC004863"/>
<keyword evidence="3" id="KW-1185">Reference proteome</keyword>
<evidence type="ECO:0000313" key="2">
    <source>
        <dbReference type="EnsemblMetazoa" id="RPRC004863-PA"/>
    </source>
</evidence>
<feature type="domain" description="RNA polymerase II elongation factor ELL N-terminal" evidence="1">
    <location>
        <begin position="9"/>
        <end position="44"/>
    </location>
</feature>
<dbReference type="HOGENOM" id="CLU_2645155_0_0_1"/>
<dbReference type="InParanoid" id="T1HLD9"/>
<evidence type="ECO:0000259" key="1">
    <source>
        <dbReference type="Pfam" id="PF10390"/>
    </source>
</evidence>
<dbReference type="EMBL" id="ACPB03013001">
    <property type="status" value="NOT_ANNOTATED_CDS"/>
    <property type="molecule type" value="Genomic_DNA"/>
</dbReference>
<protein>
    <submittedName>
        <fullName evidence="2">ELL domain-containing protein</fullName>
    </submittedName>
</protein>
<accession>T1HLD9</accession>